<dbReference type="KEGG" id="dcr:108227475"/>
<reference evidence="3" key="2">
    <citation type="submission" date="2022-03" db="EMBL/GenBank/DDBJ databases">
        <title>Draft title - Genomic analysis of global carrot germplasm unveils the trajectory of domestication and the origin of high carotenoid orange carrot.</title>
        <authorList>
            <person name="Iorizzo M."/>
            <person name="Ellison S."/>
            <person name="Senalik D."/>
            <person name="Macko-Podgorni A."/>
            <person name="Grzebelus D."/>
            <person name="Bostan H."/>
            <person name="Rolling W."/>
            <person name="Curaba J."/>
            <person name="Simon P."/>
        </authorList>
    </citation>
    <scope>NUCLEOTIDE SEQUENCE</scope>
    <source>
        <tissue evidence="3">Leaf</tissue>
    </source>
</reference>
<name>A0A161YGD0_DAUCS</name>
<dbReference type="GO" id="GO:0008757">
    <property type="term" value="F:S-adenosylmethionine-dependent methyltransferase activity"/>
    <property type="evidence" value="ECO:0007669"/>
    <property type="project" value="InterPro"/>
</dbReference>
<dbReference type="Pfam" id="PF08241">
    <property type="entry name" value="Methyltransf_11"/>
    <property type="match status" value="1"/>
</dbReference>
<dbReference type="Gramene" id="KZM92089">
    <property type="protein sequence ID" value="KZM92089"/>
    <property type="gene ID" value="DCAR_020546"/>
</dbReference>
<evidence type="ECO:0000313" key="4">
    <source>
        <dbReference type="Proteomes" id="UP000077755"/>
    </source>
</evidence>
<feature type="domain" description="Methyltransferase type 11" evidence="1">
    <location>
        <begin position="39"/>
        <end position="128"/>
    </location>
</feature>
<sequence length="265" mass="30053">MAELFIKQAKQYLATRPNYPQQLFQFIASKTPSHDLVWDVGTGSGQAATSLAEIYKKVIGTDTSPKQIELAPKLPNVEYKCTPADLSVAYLDSHIAAKSTVDLVTVAQALHWFDNLGFYQQVKYVLKKPHGVIAAWCYTVPQVNEAVDAVFKPYYAVDVEPYWDPARKKVDNEYRSIEFPFEPVDGLDDTGPFQFKTESLMSLDEYFMYLRSWSSYQTAKDKGVELLNDRVLEEFTRAWNQDGTESKIVVFPVHLRIGKVGSLDS</sequence>
<evidence type="ECO:0000259" key="1">
    <source>
        <dbReference type="Pfam" id="PF08241"/>
    </source>
</evidence>
<dbReference type="PANTHER" id="PTHR45180">
    <property type="entry name" value="OS01G0307686 PROTEIN"/>
    <property type="match status" value="1"/>
</dbReference>
<protein>
    <recommendedName>
        <fullName evidence="1">Methyltransferase type 11 domain-containing protein</fullName>
    </recommendedName>
</protein>
<dbReference type="OrthoDB" id="10027013at2759"/>
<dbReference type="OMA" id="GPYWPAE"/>
<proteinExistence type="predicted"/>
<dbReference type="PANTHER" id="PTHR45180:SF1">
    <property type="entry name" value="OS01G0307686 PROTEIN"/>
    <property type="match status" value="1"/>
</dbReference>
<dbReference type="Gene3D" id="3.40.50.150">
    <property type="entry name" value="Vaccinia Virus protein VP39"/>
    <property type="match status" value="1"/>
</dbReference>
<dbReference type="CDD" id="cd02440">
    <property type="entry name" value="AdoMet_MTases"/>
    <property type="match status" value="1"/>
</dbReference>
<dbReference type="AlphaFoldDB" id="A0A161YGD0"/>
<dbReference type="InterPro" id="IPR029063">
    <property type="entry name" value="SAM-dependent_MTases_sf"/>
</dbReference>
<dbReference type="GO" id="GO:0009820">
    <property type="term" value="P:alkaloid metabolic process"/>
    <property type="evidence" value="ECO:0007669"/>
    <property type="project" value="UniProtKB-KW"/>
</dbReference>
<organism evidence="3 4">
    <name type="scientific">Daucus carota subsp. sativus</name>
    <name type="common">Carrot</name>
    <dbReference type="NCBI Taxonomy" id="79200"/>
    <lineage>
        <taxon>Eukaryota</taxon>
        <taxon>Viridiplantae</taxon>
        <taxon>Streptophyta</taxon>
        <taxon>Embryophyta</taxon>
        <taxon>Tracheophyta</taxon>
        <taxon>Spermatophyta</taxon>
        <taxon>Magnoliopsida</taxon>
        <taxon>eudicotyledons</taxon>
        <taxon>Gunneridae</taxon>
        <taxon>Pentapetalae</taxon>
        <taxon>asterids</taxon>
        <taxon>campanulids</taxon>
        <taxon>Apiales</taxon>
        <taxon>Apiaceae</taxon>
        <taxon>Apioideae</taxon>
        <taxon>Scandiceae</taxon>
        <taxon>Daucinae</taxon>
        <taxon>Daucus</taxon>
        <taxon>Daucus sect. Daucus</taxon>
    </lineage>
</organism>
<gene>
    <name evidence="2" type="ORF">DCAR_0625812</name>
    <name evidence="3" type="ORF">DCAR_0625877</name>
</gene>
<dbReference type="EMBL" id="CP093348">
    <property type="protein sequence ID" value="WOH06450.1"/>
    <property type="molecule type" value="Genomic_DNA"/>
</dbReference>
<keyword evidence="4" id="KW-1185">Reference proteome</keyword>
<reference evidence="3" key="1">
    <citation type="journal article" date="2016" name="Nat. Genet.">
        <title>A high-quality carrot genome assembly provides new insights into carotenoid accumulation and asterid genome evolution.</title>
        <authorList>
            <person name="Iorizzo M."/>
            <person name="Ellison S."/>
            <person name="Senalik D."/>
            <person name="Zeng P."/>
            <person name="Satapoomin P."/>
            <person name="Huang J."/>
            <person name="Bowman M."/>
            <person name="Iovene M."/>
            <person name="Sanseverino W."/>
            <person name="Cavagnaro P."/>
            <person name="Yildiz M."/>
            <person name="Macko-Podgorni A."/>
            <person name="Moranska E."/>
            <person name="Grzebelus E."/>
            <person name="Grzebelus D."/>
            <person name="Ashrafi H."/>
            <person name="Zheng Z."/>
            <person name="Cheng S."/>
            <person name="Spooner D."/>
            <person name="Van Deynze A."/>
            <person name="Simon P."/>
        </authorList>
    </citation>
    <scope>NUCLEOTIDE SEQUENCE</scope>
    <source>
        <tissue evidence="3">Leaf</tissue>
    </source>
</reference>
<dbReference type="EMBL" id="CP093348">
    <property type="protein sequence ID" value="WOH06386.1"/>
    <property type="molecule type" value="Genomic_DNA"/>
</dbReference>
<dbReference type="Proteomes" id="UP000077755">
    <property type="component" value="Chromosome 6"/>
</dbReference>
<evidence type="ECO:0000313" key="2">
    <source>
        <dbReference type="EMBL" id="WOH06386.1"/>
    </source>
</evidence>
<dbReference type="InterPro" id="IPR013216">
    <property type="entry name" value="Methyltransf_11"/>
</dbReference>
<accession>A0A161YGD0</accession>
<dbReference type="SUPFAM" id="SSF53335">
    <property type="entry name" value="S-adenosyl-L-methionine-dependent methyltransferases"/>
    <property type="match status" value="1"/>
</dbReference>
<evidence type="ECO:0000313" key="3">
    <source>
        <dbReference type="EMBL" id="WOH06450.1"/>
    </source>
</evidence>